<evidence type="ECO:0000313" key="3">
    <source>
        <dbReference type="Proteomes" id="UP000017836"/>
    </source>
</evidence>
<dbReference type="AlphaFoldDB" id="U5D9I9"/>
<name>U5D9I9_AMBTC</name>
<evidence type="ECO:0000256" key="1">
    <source>
        <dbReference type="SAM" id="MobiDB-lite"/>
    </source>
</evidence>
<accession>U5D9I9</accession>
<dbReference type="Gramene" id="ERN18082">
    <property type="protein sequence ID" value="ERN18082"/>
    <property type="gene ID" value="AMTR_s00046p00222600"/>
</dbReference>
<dbReference type="HOGENOM" id="CLU_596358_0_0_1"/>
<reference evidence="3" key="1">
    <citation type="journal article" date="2013" name="Science">
        <title>The Amborella genome and the evolution of flowering plants.</title>
        <authorList>
            <consortium name="Amborella Genome Project"/>
        </authorList>
    </citation>
    <scope>NUCLEOTIDE SEQUENCE [LARGE SCALE GENOMIC DNA]</scope>
</reference>
<protein>
    <submittedName>
        <fullName evidence="2">Uncharacterized protein</fullName>
    </submittedName>
</protein>
<keyword evidence="3" id="KW-1185">Reference proteome</keyword>
<dbReference type="Proteomes" id="UP000017836">
    <property type="component" value="Unassembled WGS sequence"/>
</dbReference>
<sequence>MSKFRPAKVAALPSGGNQTLLFSNPGCAQNLHEKMGFPGKINSPKTGYLQYDLENLRKFIKQVYVEKAYAAVDAFARGRTDECGCFSVDRIYLDDNFDASRGSFSSYKDSSSNLNKFKRFPSYVSNKIDGTNSHGWYDMVRDGPRPFSNYSEDDSFERIKSFSSYAEKTGLDQAGENPTGFLNWDGRDDMAQPSNNSCGFIEEIPQIQSFQGNGYGSGLSQGINYIGFGDAGLFNGYCNLNSQSGVSVGGFALHGHHKQCLLDGKGDELHISKSTFFAYSESLTGFPSHQCVSVSATRHYVQGIGAESALNNGWATFDLPPPFSNNSSLNNGPAHIYGSKEPINGKTESISNPTFCAREGSVNLESDNQGSNSSLSGPSAAHQSLSPLNRYYFSKIIEPVESQLYTSEWEADFASMPEYRNQDEVSVSSIDPPQKSRNQFDSPEDYVPVPIDFPSARLISILISSPNSLPRSIFGDY</sequence>
<organism evidence="2 3">
    <name type="scientific">Amborella trichopoda</name>
    <dbReference type="NCBI Taxonomy" id="13333"/>
    <lineage>
        <taxon>Eukaryota</taxon>
        <taxon>Viridiplantae</taxon>
        <taxon>Streptophyta</taxon>
        <taxon>Embryophyta</taxon>
        <taxon>Tracheophyta</taxon>
        <taxon>Spermatophyta</taxon>
        <taxon>Magnoliopsida</taxon>
        <taxon>Amborellales</taxon>
        <taxon>Amborellaceae</taxon>
        <taxon>Amborella</taxon>
    </lineage>
</organism>
<feature type="compositionally biased region" description="Polar residues" evidence="1">
    <location>
        <begin position="424"/>
        <end position="441"/>
    </location>
</feature>
<gene>
    <name evidence="2" type="ORF">AMTR_s00046p00222600</name>
</gene>
<feature type="region of interest" description="Disordered" evidence="1">
    <location>
        <begin position="362"/>
        <end position="381"/>
    </location>
</feature>
<proteinExistence type="predicted"/>
<feature type="compositionally biased region" description="Polar residues" evidence="1">
    <location>
        <begin position="363"/>
        <end position="381"/>
    </location>
</feature>
<evidence type="ECO:0000313" key="2">
    <source>
        <dbReference type="EMBL" id="ERN18082.1"/>
    </source>
</evidence>
<feature type="region of interest" description="Disordered" evidence="1">
    <location>
        <begin position="422"/>
        <end position="446"/>
    </location>
</feature>
<dbReference type="EMBL" id="KI392290">
    <property type="protein sequence ID" value="ERN18082.1"/>
    <property type="molecule type" value="Genomic_DNA"/>
</dbReference>